<feature type="domain" description="Fumarylacetoacetase-like C-terminal" evidence="2">
    <location>
        <begin position="106"/>
        <end position="262"/>
    </location>
</feature>
<gene>
    <name evidence="3" type="primary">dmpH</name>
    <name evidence="3" type="ORF">JAZ07_21735</name>
</gene>
<dbReference type="EC" id="4.1.1.77" evidence="3"/>
<keyword evidence="1 3" id="KW-0456">Lyase</keyword>
<dbReference type="SUPFAM" id="SSF56529">
    <property type="entry name" value="FAH"/>
    <property type="match status" value="1"/>
</dbReference>
<accession>A0A9E4N7N1</accession>
<protein>
    <submittedName>
        <fullName evidence="3">2-oxo-3-hexenedioate decarboxylase</fullName>
        <ecNumber evidence="3">4.1.1.77</ecNumber>
    </submittedName>
</protein>
<dbReference type="Gene3D" id="3.90.850.10">
    <property type="entry name" value="Fumarylacetoacetase-like, C-terminal domain"/>
    <property type="match status" value="1"/>
</dbReference>
<reference evidence="3" key="1">
    <citation type="journal article" date="2021" name="Proc. Natl. Acad. Sci. U.S.A.">
        <title>Global biogeography of chemosynthetic symbionts reveals both localized and globally distributed symbiont groups. .</title>
        <authorList>
            <person name="Osvatic J.T."/>
            <person name="Wilkins L.G.E."/>
            <person name="Leibrecht L."/>
            <person name="Leray M."/>
            <person name="Zauner S."/>
            <person name="Polzin J."/>
            <person name="Camacho Y."/>
            <person name="Gros O."/>
            <person name="van Gils J.A."/>
            <person name="Eisen J.A."/>
            <person name="Petersen J.M."/>
            <person name="Yuen B."/>
        </authorList>
    </citation>
    <scope>NUCLEOTIDE SEQUENCE</scope>
    <source>
        <strain evidence="3">MAGclacostrist064TRANS</strain>
    </source>
</reference>
<dbReference type="GO" id="GO:0005737">
    <property type="term" value="C:cytoplasm"/>
    <property type="evidence" value="ECO:0007669"/>
    <property type="project" value="TreeGrafter"/>
</dbReference>
<proteinExistence type="predicted"/>
<dbReference type="PANTHER" id="PTHR30143:SF0">
    <property type="entry name" value="2-KETO-4-PENTENOATE HYDRATASE"/>
    <property type="match status" value="1"/>
</dbReference>
<evidence type="ECO:0000313" key="4">
    <source>
        <dbReference type="Proteomes" id="UP000886667"/>
    </source>
</evidence>
<dbReference type="EMBL" id="JAEPCM010000829">
    <property type="protein sequence ID" value="MCG7948967.1"/>
    <property type="molecule type" value="Genomic_DNA"/>
</dbReference>
<dbReference type="Pfam" id="PF01557">
    <property type="entry name" value="FAA_hydrolase"/>
    <property type="match status" value="1"/>
</dbReference>
<dbReference type="PANTHER" id="PTHR30143">
    <property type="entry name" value="ACID HYDRATASE"/>
    <property type="match status" value="1"/>
</dbReference>
<evidence type="ECO:0000256" key="1">
    <source>
        <dbReference type="ARBA" id="ARBA00023239"/>
    </source>
</evidence>
<comment type="caution">
    <text evidence="3">The sequence shown here is derived from an EMBL/GenBank/DDBJ whole genome shotgun (WGS) entry which is preliminary data.</text>
</comment>
<dbReference type="GO" id="GO:0008684">
    <property type="term" value="F:2-oxopent-4-enoate hydratase activity"/>
    <property type="evidence" value="ECO:0007669"/>
    <property type="project" value="TreeGrafter"/>
</dbReference>
<dbReference type="InterPro" id="IPR017630">
    <property type="entry name" value="4-oxalocrotonate_decarboxylase"/>
</dbReference>
<dbReference type="Proteomes" id="UP000886667">
    <property type="component" value="Unassembled WGS sequence"/>
</dbReference>
<evidence type="ECO:0000313" key="3">
    <source>
        <dbReference type="EMBL" id="MCG7948967.1"/>
    </source>
</evidence>
<dbReference type="InterPro" id="IPR036663">
    <property type="entry name" value="Fumarylacetoacetase_C_sf"/>
</dbReference>
<dbReference type="NCBIfam" id="TIGR03218">
    <property type="entry name" value="catechol_dmpH"/>
    <property type="match status" value="1"/>
</dbReference>
<dbReference type="InterPro" id="IPR011234">
    <property type="entry name" value="Fumarylacetoacetase-like_C"/>
</dbReference>
<evidence type="ECO:0000259" key="2">
    <source>
        <dbReference type="Pfam" id="PF01557"/>
    </source>
</evidence>
<sequence length="264" mass="28431">MMGTLTQAQVAELAEYLENSELEAKDATKITDRFPDMDFDDAYDIQFEIRRRKEARGNKIIGLKVGLTSRAKMKQMGVETPVYGFLADYFDRPDGGEIETDQLIHPKVEAELAFVTKAPLKGPGCHIGNVLAATDFVIPAVEVIDSRYENFRFDLISVIADNASSSRFVLGGQMANPADVDMRTLGVVMEKNGEVVELGAGAAVLGHPAASVALLANMLGERGEEIPAGTLILTGGITAAVAMEKGDCLNVRYQGLGSVGMRFV</sequence>
<organism evidence="3 4">
    <name type="scientific">Candidatus Thiodiazotropha taylori</name>
    <dbReference type="NCBI Taxonomy" id="2792791"/>
    <lineage>
        <taxon>Bacteria</taxon>
        <taxon>Pseudomonadati</taxon>
        <taxon>Pseudomonadota</taxon>
        <taxon>Gammaproteobacteria</taxon>
        <taxon>Chromatiales</taxon>
        <taxon>Sedimenticolaceae</taxon>
        <taxon>Candidatus Thiodiazotropha</taxon>
    </lineage>
</organism>
<dbReference type="InterPro" id="IPR050772">
    <property type="entry name" value="Hydratase-Decarb/MhpD_sf"/>
</dbReference>
<name>A0A9E4N7N1_9GAMM</name>
<dbReference type="AlphaFoldDB" id="A0A9E4N7N1"/>
<dbReference type="GO" id="GO:0047437">
    <property type="term" value="F:4-oxalocrotonate decarboxylase activity"/>
    <property type="evidence" value="ECO:0007669"/>
    <property type="project" value="UniProtKB-EC"/>
</dbReference>